<dbReference type="SUPFAM" id="SSF48371">
    <property type="entry name" value="ARM repeat"/>
    <property type="match status" value="2"/>
</dbReference>
<evidence type="ECO:0000313" key="10">
    <source>
        <dbReference type="Proteomes" id="UP000193218"/>
    </source>
</evidence>
<feature type="region of interest" description="Disordered" evidence="7">
    <location>
        <begin position="523"/>
        <end position="649"/>
    </location>
</feature>
<feature type="region of interest" description="Disordered" evidence="7">
    <location>
        <begin position="2025"/>
        <end position="2073"/>
    </location>
</feature>
<dbReference type="STRING" id="4999.A0A1Y1UJP8"/>
<dbReference type="Gene3D" id="1.25.10.10">
    <property type="entry name" value="Leucine-rich Repeat Variant"/>
    <property type="match status" value="5"/>
</dbReference>
<feature type="domain" description="TOG" evidence="8">
    <location>
        <begin position="281"/>
        <end position="524"/>
    </location>
</feature>
<dbReference type="GO" id="GO:0061863">
    <property type="term" value="F:microtubule plus end polymerase"/>
    <property type="evidence" value="ECO:0007669"/>
    <property type="project" value="InterPro"/>
</dbReference>
<dbReference type="InterPro" id="IPR021133">
    <property type="entry name" value="HEAT_type_2"/>
</dbReference>
<dbReference type="Pfam" id="PF21041">
    <property type="entry name" value="XMAP215_CLASP_TOG"/>
    <property type="match status" value="3"/>
</dbReference>
<dbReference type="PROSITE" id="PS50077">
    <property type="entry name" value="HEAT_REPEAT"/>
    <property type="match status" value="1"/>
</dbReference>
<feature type="repeat" description="HEAT" evidence="6">
    <location>
        <begin position="457"/>
        <end position="495"/>
    </location>
</feature>
<evidence type="ECO:0000256" key="7">
    <source>
        <dbReference type="SAM" id="MobiDB-lite"/>
    </source>
</evidence>
<dbReference type="GO" id="GO:0044732">
    <property type="term" value="C:mitotic spindle pole body"/>
    <property type="evidence" value="ECO:0007669"/>
    <property type="project" value="UniProtKB-ARBA"/>
</dbReference>
<evidence type="ECO:0000256" key="1">
    <source>
        <dbReference type="ARBA" id="ARBA00004245"/>
    </source>
</evidence>
<feature type="region of interest" description="Disordered" evidence="7">
    <location>
        <begin position="232"/>
        <end position="277"/>
    </location>
</feature>
<feature type="domain" description="TOG" evidence="8">
    <location>
        <begin position="2"/>
        <end position="237"/>
    </location>
</feature>
<evidence type="ECO:0000256" key="4">
    <source>
        <dbReference type="ARBA" id="ARBA00023212"/>
    </source>
</evidence>
<accession>A0A1Y1UJP8</accession>
<feature type="compositionally biased region" description="Pro residues" evidence="7">
    <location>
        <begin position="592"/>
        <end position="608"/>
    </location>
</feature>
<keyword evidence="4" id="KW-0206">Cytoskeleton</keyword>
<organism evidence="9 10">
    <name type="scientific">Kockovaella imperatae</name>
    <dbReference type="NCBI Taxonomy" id="4999"/>
    <lineage>
        <taxon>Eukaryota</taxon>
        <taxon>Fungi</taxon>
        <taxon>Dikarya</taxon>
        <taxon>Basidiomycota</taxon>
        <taxon>Agaricomycotina</taxon>
        <taxon>Tremellomycetes</taxon>
        <taxon>Tremellales</taxon>
        <taxon>Cuniculitremaceae</taxon>
        <taxon>Kockovaella</taxon>
    </lineage>
</organism>
<evidence type="ECO:0000313" key="9">
    <source>
        <dbReference type="EMBL" id="ORX38281.1"/>
    </source>
</evidence>
<feature type="domain" description="TOG" evidence="8">
    <location>
        <begin position="641"/>
        <end position="874"/>
    </location>
</feature>
<evidence type="ECO:0000256" key="5">
    <source>
        <dbReference type="ARBA" id="ARBA00025722"/>
    </source>
</evidence>
<dbReference type="GO" id="GO:1990571">
    <property type="term" value="P:meiotic centromere clustering"/>
    <property type="evidence" value="ECO:0007669"/>
    <property type="project" value="UniProtKB-ARBA"/>
</dbReference>
<dbReference type="Proteomes" id="UP000193218">
    <property type="component" value="Unassembled WGS sequence"/>
</dbReference>
<dbReference type="RefSeq" id="XP_021872203.1">
    <property type="nucleotide sequence ID" value="XM_022015263.1"/>
</dbReference>
<name>A0A1Y1UJP8_9TREE</name>
<dbReference type="FunFam" id="1.25.10.10:FF:000019">
    <property type="entry name" value="Cytoskeleton-associated protein 5"/>
    <property type="match status" value="1"/>
</dbReference>
<dbReference type="InterPro" id="IPR048491">
    <property type="entry name" value="XMAP215_CLASP_TOG"/>
</dbReference>
<dbReference type="GeneID" id="33557071"/>
<evidence type="ECO:0000256" key="6">
    <source>
        <dbReference type="PROSITE-ProRule" id="PRU00103"/>
    </source>
</evidence>
<dbReference type="GO" id="GO:0046785">
    <property type="term" value="P:microtubule polymerization"/>
    <property type="evidence" value="ECO:0007669"/>
    <property type="project" value="InterPro"/>
</dbReference>
<feature type="compositionally biased region" description="Gly residues" evidence="7">
    <location>
        <begin position="887"/>
        <end position="897"/>
    </location>
</feature>
<feature type="region of interest" description="Disordered" evidence="7">
    <location>
        <begin position="1534"/>
        <end position="1609"/>
    </location>
</feature>
<dbReference type="GO" id="GO:0099070">
    <property type="term" value="C:static microtubule bundle"/>
    <property type="evidence" value="ECO:0007669"/>
    <property type="project" value="UniProtKB-ARBA"/>
</dbReference>
<feature type="region of interest" description="Disordered" evidence="7">
    <location>
        <begin position="1132"/>
        <end position="1206"/>
    </location>
</feature>
<feature type="compositionally biased region" description="Polar residues" evidence="7">
    <location>
        <begin position="1929"/>
        <end position="1938"/>
    </location>
</feature>
<comment type="caution">
    <text evidence="9">The sequence shown here is derived from an EMBL/GenBank/DDBJ whole genome shotgun (WGS) entry which is preliminary data.</text>
</comment>
<dbReference type="GO" id="GO:0051315">
    <property type="term" value="P:attachment of mitotic spindle microtubules to kinetochore"/>
    <property type="evidence" value="ECO:0007669"/>
    <property type="project" value="UniProtKB-ARBA"/>
</dbReference>
<dbReference type="GO" id="GO:0051010">
    <property type="term" value="F:microtubule plus-end binding"/>
    <property type="evidence" value="ECO:0007669"/>
    <property type="project" value="InterPro"/>
</dbReference>
<dbReference type="GO" id="GO:0005881">
    <property type="term" value="C:cytoplasmic microtubule"/>
    <property type="evidence" value="ECO:0007669"/>
    <property type="project" value="UniProtKB-ARBA"/>
</dbReference>
<dbReference type="GO" id="GO:1990498">
    <property type="term" value="C:mitotic spindle microtubule"/>
    <property type="evidence" value="ECO:0007669"/>
    <property type="project" value="UniProtKB-ARBA"/>
</dbReference>
<comment type="similarity">
    <text evidence="5">Belongs to the TOG/XMAP215 family.</text>
</comment>
<dbReference type="FunFam" id="1.25.10.10:FF:000068">
    <property type="entry name" value="cytoskeleton-associated protein 5 isoform X1"/>
    <property type="match status" value="1"/>
</dbReference>
<feature type="compositionally biased region" description="Low complexity" evidence="7">
    <location>
        <begin position="523"/>
        <end position="545"/>
    </location>
</feature>
<dbReference type="SMART" id="SM01349">
    <property type="entry name" value="TOG"/>
    <property type="match status" value="4"/>
</dbReference>
<reference evidence="9 10" key="1">
    <citation type="submission" date="2017-03" db="EMBL/GenBank/DDBJ databases">
        <title>Widespread Adenine N6-methylation of Active Genes in Fungi.</title>
        <authorList>
            <consortium name="DOE Joint Genome Institute"/>
            <person name="Mondo S.J."/>
            <person name="Dannebaum R.O."/>
            <person name="Kuo R.C."/>
            <person name="Louie K.B."/>
            <person name="Bewick A.J."/>
            <person name="Labutti K."/>
            <person name="Haridas S."/>
            <person name="Kuo A."/>
            <person name="Salamov A."/>
            <person name="Ahrendt S.R."/>
            <person name="Lau R."/>
            <person name="Bowen B.P."/>
            <person name="Lipzen A."/>
            <person name="Sullivan W."/>
            <person name="Andreopoulos W.B."/>
            <person name="Clum A."/>
            <person name="Lindquist E."/>
            <person name="Daum C."/>
            <person name="Northen T.R."/>
            <person name="Ramamoorthy G."/>
            <person name="Schmitz R.J."/>
            <person name="Gryganskyi A."/>
            <person name="Culley D."/>
            <person name="Magnuson J."/>
            <person name="James T.Y."/>
            <person name="O'Malley M.A."/>
            <person name="Stajich J.E."/>
            <person name="Spatafora J.W."/>
            <person name="Visel A."/>
            <person name="Grigoriev I.V."/>
        </authorList>
    </citation>
    <scope>NUCLEOTIDE SEQUENCE [LARGE SCALE GENOMIC DNA]</scope>
    <source>
        <strain evidence="9 10">NRRL Y-17943</strain>
    </source>
</reference>
<feature type="region of interest" description="Disordered" evidence="7">
    <location>
        <begin position="866"/>
        <end position="901"/>
    </location>
</feature>
<feature type="domain" description="TOG" evidence="8">
    <location>
        <begin position="904"/>
        <end position="1139"/>
    </location>
</feature>
<dbReference type="InterPro" id="IPR045110">
    <property type="entry name" value="XMAP215"/>
</dbReference>
<dbReference type="EMBL" id="NBSH01000004">
    <property type="protein sequence ID" value="ORX38281.1"/>
    <property type="molecule type" value="Genomic_DNA"/>
</dbReference>
<dbReference type="InParanoid" id="A0A1Y1UJP8"/>
<feature type="region of interest" description="Disordered" evidence="7">
    <location>
        <begin position="1929"/>
        <end position="1968"/>
    </location>
</feature>
<comment type="subcellular location">
    <subcellularLocation>
        <location evidence="1">Cytoplasm</location>
        <location evidence="1">Cytoskeleton</location>
    </subcellularLocation>
</comment>
<dbReference type="PANTHER" id="PTHR12609">
    <property type="entry name" value="MICROTUBULE ASSOCIATED PROTEIN XMAP215"/>
    <property type="match status" value="1"/>
</dbReference>
<proteinExistence type="inferred from homology"/>
<dbReference type="OrthoDB" id="205662at2759"/>
<dbReference type="GO" id="GO:0030951">
    <property type="term" value="P:establishment or maintenance of microtubule cytoskeleton polarity"/>
    <property type="evidence" value="ECO:0007669"/>
    <property type="project" value="InterPro"/>
</dbReference>
<evidence type="ECO:0000256" key="2">
    <source>
        <dbReference type="ARBA" id="ARBA00022490"/>
    </source>
</evidence>
<keyword evidence="10" id="KW-1185">Reference proteome</keyword>
<feature type="compositionally biased region" description="Low complexity" evidence="7">
    <location>
        <begin position="609"/>
        <end position="628"/>
    </location>
</feature>
<dbReference type="InterPro" id="IPR011989">
    <property type="entry name" value="ARM-like"/>
</dbReference>
<feature type="compositionally biased region" description="Polar residues" evidence="7">
    <location>
        <begin position="2060"/>
        <end position="2071"/>
    </location>
</feature>
<protein>
    <submittedName>
        <fullName evidence="9">Armadillo-type protein</fullName>
    </submittedName>
</protein>
<dbReference type="InterPro" id="IPR034085">
    <property type="entry name" value="TOG"/>
</dbReference>
<evidence type="ECO:0000256" key="3">
    <source>
        <dbReference type="ARBA" id="ARBA00022737"/>
    </source>
</evidence>
<keyword evidence="3" id="KW-0677">Repeat</keyword>
<feature type="compositionally biased region" description="Low complexity" evidence="7">
    <location>
        <begin position="553"/>
        <end position="578"/>
    </location>
</feature>
<keyword evidence="2" id="KW-0963">Cytoplasm</keyword>
<evidence type="ECO:0000259" key="8">
    <source>
        <dbReference type="SMART" id="SM01349"/>
    </source>
</evidence>
<feature type="region of interest" description="Disordered" evidence="7">
    <location>
        <begin position="2098"/>
        <end position="2138"/>
    </location>
</feature>
<gene>
    <name evidence="9" type="ORF">BD324DRAFT_620255</name>
</gene>
<dbReference type="InterPro" id="IPR016024">
    <property type="entry name" value="ARM-type_fold"/>
</dbReference>
<feature type="compositionally biased region" description="Basic and acidic residues" evidence="7">
    <location>
        <begin position="638"/>
        <end position="649"/>
    </location>
</feature>
<dbReference type="GO" id="GO:0000022">
    <property type="term" value="P:mitotic spindle elongation"/>
    <property type="evidence" value="ECO:0007669"/>
    <property type="project" value="UniProtKB-ARBA"/>
</dbReference>
<feature type="compositionally biased region" description="Low complexity" evidence="7">
    <location>
        <begin position="1135"/>
        <end position="1159"/>
    </location>
</feature>
<sequence>MDGAPPPEEDFSQIPIPERSQHKNWKARLSAYNDVIAKAAKTASDTDPFFRPFVSDGSLLKTWCTDANAVAQEKGIEAVLAIVQYSGESSARTRSDVVPSLVEKSLGASRAGTKRKGMDLCGMYVEVENTGDGVIGDILPGLDAKQPKVVAGCVACLKELVESFGGPSVGNIKPILKSLSKIFGHTDKTVREEATALAVALYLFLGPALQPSLADLKPVQLTELQKSFDSLDAAGKGAGTGRPTRFTRKVQRDRDAADASGGGGDANEQNEAEAVSVDPKSFLDPVNVLSLFPSDLDERLSSSKWKDRVEVLEECNKVLAQPANARISESNVDSYGSLVTTLGSKCKSDANINVVIEAAKLIEGLANGIGKPFGRFRGSAMPNMFERLKERKQNVVDALGKALDAMFATVPISDMIDDVLVALKSKNPQVRENALKFLHRSLSTTTTAPSKDQIQPIAQNLVTLLGDSTEPVRASAADCLGTMMKIVGERAFNPYIENVQELQLTKVKDAFAKAEIKYKAAGAAKAPAARPAAGGPKPSVVKKAPAPAPAPAPAASSELLDDFAPPARAPPARFARPAQPKSDSTTAAAAPPSSPPKAAPARPVPAKRPAPVTANAKAAPAAKAGPSKTLAISPSEPVKFKMSPEDAAARAADDIPSNFHTQLADPAWKVRLEAAEEMIKWAEEGGAEKVDSEVLMRFLAKTPGWGEKNFQVSAKIYQIMCVMAEKSPSFGRPAIALSVGHLSEKLGDMKLKKPAGDALTIYAEKTSLAFVLAQAYEPMLKQKAPKAQADALTWIKQQLTEFGIAGIPLRDLISFVKKGLQNPNAMVRSSATQVLVTIRVFVGADISGFLEDLNPQLLSTINGEFDKVAGQTPPEPTRTSADLQDATGGGKGGGKSGGADPLDDLIPRVDLDKLVSQTSVVADSKSEAWKVRKDAFEALHALLEVKSNGRLKPNMGEIAPVLKRAMVDTNLSVKMLALGIISKIAIGMGPAFEKHARFLVAPVAGVCADNKATTRAAGVATLNAMADGCDSLNPMYAGLATALETNNPSLRASVLSWMGERLAASPPDKGADLAPLAAPSIACLEDRTADVRKAAGLVLPHVVANAGYDFVMDQTTNLKPASKSTIVPLINNARSAGGPSTSASAASSKTPAPASPVSKVKAPARPNGFGSPKPAPGRSIAAPSRPAGLKPTGLAARPATATTEDRATGIARPRTLARPTPLAQPAELAPPAMGDSDRALPFVSASMDSRAHRLKKDTVRWILEASPKPDLAEYLALQMEQVVSPDLFTALFSKDHRAEEDFMAGLAVFADFYSDAAASTFGLSDEEAAVMQLANVDLVLKYAALKLLANNTQLGVRCLEVISNVIDTLARHNERFSDTEAKLWVPALIIKLGDSKFGAKLAPIFEHLDKVIASSQVVQLLVVYGIDDKSAGKTCKNESLTLIERTYRKRGSILRTRDDRGFYESVARCISDGGTRNAALSLMALLQLQGGSASLQAVIDAMPQSSKDMLDNRKNTMASTKPVLAVSALPRSMAAATDSPARKRSLMQPSAGLAKTPRAVMPQGESSPISRGIPRAVASPAGRESPSAIRSDPRVSQAPRTGATGPLRIHGESDIFGAGPSRPAVHAPSRSIATAPLPTRHLADSGDTVISAINDIRNEDPDRSVDALKVIQSMLGSQPDIFMDNIQSLVDALLDELDRAFTPLQNLHDSHFFRLVKHILQTFNAFSTNQELVRRLNYDDVYSILSTLTLHMVQADPMGGNIQELTRFINMLLIQLLAAPERKVVFKAMFTLLLDLTRDFGVNRTPPEAEAAAHADLVIKCLWKRCKILDDDLKNGRMAAGTLLGILEEFMQAIPPAEYRRRGMEGVALGEMPLRTVKAVIQKIVFYAKESGQEIYDILLIQFGDRASDTMIYPYVFRLAGLEANRPTANAGAQNGSRPASVVGQGRVVSGSSGSEPGSSSPTKFDSEAERLVRNIHVGQQEKRIDELYQFIQAAPGNEAEVQAAMTSLLSLPVATFIRRALASRGVGDEAQSPSHSDKSSSKSPPTRPDSHHSRAAKSGMTNGARPTSLNVDKGASTEDQLAQYKNFFNRAPGVAGSLSGSLNSRRHNPSGLENDGERLERTGVPLNEIAPPQQRMI</sequence>
<feature type="compositionally biased region" description="Low complexity" evidence="7">
    <location>
        <begin position="1941"/>
        <end position="1961"/>
    </location>
</feature>